<dbReference type="PANTHER" id="PTHR43876:SF7">
    <property type="entry name" value="UBIQUINONE BIOSYNTHESIS MONOOXYGENASE COQ6, MITOCHONDRIAL"/>
    <property type="match status" value="1"/>
</dbReference>
<dbReference type="InterPro" id="IPR036188">
    <property type="entry name" value="FAD/NAD-bd_sf"/>
</dbReference>
<dbReference type="GO" id="GO:0071949">
    <property type="term" value="F:FAD binding"/>
    <property type="evidence" value="ECO:0007669"/>
    <property type="project" value="InterPro"/>
</dbReference>
<dbReference type="PRINTS" id="PR00420">
    <property type="entry name" value="RNGMNOXGNASE"/>
</dbReference>
<dbReference type="Pfam" id="PF01494">
    <property type="entry name" value="FAD_binding_3"/>
    <property type="match status" value="1"/>
</dbReference>
<proteinExistence type="predicted"/>
<dbReference type="OrthoDB" id="7907296at2"/>
<dbReference type="SUPFAM" id="SSF51905">
    <property type="entry name" value="FAD/NAD(P)-binding domain"/>
    <property type="match status" value="1"/>
</dbReference>
<dbReference type="AlphaFoldDB" id="A0A1I2SSH9"/>
<dbReference type="Proteomes" id="UP000199229">
    <property type="component" value="Unassembled WGS sequence"/>
</dbReference>
<accession>A0A1I2SSH9</accession>
<organism evidence="2 3">
    <name type="scientific">Methylobacterium gossipiicola</name>
    <dbReference type="NCBI Taxonomy" id="582675"/>
    <lineage>
        <taxon>Bacteria</taxon>
        <taxon>Pseudomonadati</taxon>
        <taxon>Pseudomonadota</taxon>
        <taxon>Alphaproteobacteria</taxon>
        <taxon>Hyphomicrobiales</taxon>
        <taxon>Methylobacteriaceae</taxon>
        <taxon>Methylobacterium</taxon>
    </lineage>
</organism>
<dbReference type="EMBL" id="FOPM01000005">
    <property type="protein sequence ID" value="SFG55628.1"/>
    <property type="molecule type" value="Genomic_DNA"/>
</dbReference>
<feature type="domain" description="FAD-binding" evidence="1">
    <location>
        <begin position="7"/>
        <end position="65"/>
    </location>
</feature>
<evidence type="ECO:0000313" key="2">
    <source>
        <dbReference type="EMBL" id="SFG55628.1"/>
    </source>
</evidence>
<name>A0A1I2SSH9_9HYPH</name>
<dbReference type="PANTHER" id="PTHR43876">
    <property type="entry name" value="UBIQUINONE BIOSYNTHESIS MONOOXYGENASE COQ6, MITOCHONDRIAL"/>
    <property type="match status" value="1"/>
</dbReference>
<dbReference type="InterPro" id="IPR051205">
    <property type="entry name" value="UbiH/COQ6_monooxygenase"/>
</dbReference>
<reference evidence="3" key="1">
    <citation type="submission" date="2016-10" db="EMBL/GenBank/DDBJ databases">
        <authorList>
            <person name="Varghese N."/>
            <person name="Submissions S."/>
        </authorList>
    </citation>
    <scope>NUCLEOTIDE SEQUENCE [LARGE SCALE GENOMIC DNA]</scope>
    <source>
        <strain evidence="3">Gh-105</strain>
    </source>
</reference>
<keyword evidence="3" id="KW-1185">Reference proteome</keyword>
<dbReference type="InterPro" id="IPR002938">
    <property type="entry name" value="FAD-bd"/>
</dbReference>
<evidence type="ECO:0000313" key="3">
    <source>
        <dbReference type="Proteomes" id="UP000199229"/>
    </source>
</evidence>
<gene>
    <name evidence="2" type="ORF">SAMN05192565_105176</name>
</gene>
<evidence type="ECO:0000259" key="1">
    <source>
        <dbReference type="Pfam" id="PF01494"/>
    </source>
</evidence>
<sequence length="394" mass="43045">MTSHPYDAIIIGAGLAGTSAAHKLATAGHRVALIDIHAVYPPDFRAEKLGQVQMDQFDRLGLGWPARNATTMVNEVWVSRFQRLVSHLPIREYGLHYANLVNAIRQALPASVALTLGRVKDIETGPERQSVTLGDGQRLEGRLIVLATGLGDALRRKLGIGKQVVGPKHSVSFGFDLAAPPSAFPFPSLTLYGDAFRSRIAYVTLFPIGTTMRGNLFVYRDPSDPWIKSFRASPEAILRAELPGLLPHCPDLTIRGPVEMRPVDLVQAQDYRRDGVVLIGDAFLSPCPIPGTGIGKVLTDVERLCAVHLPRWLETPGMEAEKLGSFYDDPVKVASDTQCLRASHYSRAIATEIGPIWAARRWRNYVGRHAIHALRGVRSRLAGLNPTGHSAPST</sequence>
<dbReference type="Gene3D" id="3.50.50.60">
    <property type="entry name" value="FAD/NAD(P)-binding domain"/>
    <property type="match status" value="1"/>
</dbReference>
<dbReference type="STRING" id="582675.SAMN05192565_105176"/>
<dbReference type="RefSeq" id="WP_091970030.1">
    <property type="nucleotide sequence ID" value="NZ_FOPM01000005.1"/>
</dbReference>
<protein>
    <submittedName>
        <fullName evidence="2">2-polyprenyl-6-methoxyphenol hydroxylase</fullName>
    </submittedName>
</protein>